<name>A0ABW5CBR1_9PROT</name>
<accession>A0ABW5CBR1</accession>
<dbReference type="RefSeq" id="WP_377315502.1">
    <property type="nucleotide sequence ID" value="NZ_JBHUIY010000011.1"/>
</dbReference>
<reference evidence="4" key="1">
    <citation type="journal article" date="2019" name="Int. J. Syst. Evol. Microbiol.">
        <title>The Global Catalogue of Microorganisms (GCM) 10K type strain sequencing project: providing services to taxonomists for standard genome sequencing and annotation.</title>
        <authorList>
            <consortium name="The Broad Institute Genomics Platform"/>
            <consortium name="The Broad Institute Genome Sequencing Center for Infectious Disease"/>
            <person name="Wu L."/>
            <person name="Ma J."/>
        </authorList>
    </citation>
    <scope>NUCLEOTIDE SEQUENCE [LARGE SCALE GENOMIC DNA]</scope>
    <source>
        <strain evidence="4">KCTC 15012</strain>
    </source>
</reference>
<comment type="caution">
    <text evidence="3">The sequence shown here is derived from an EMBL/GenBank/DDBJ whole genome shotgun (WGS) entry which is preliminary data.</text>
</comment>
<dbReference type="PANTHER" id="PTHR34136">
    <property type="match status" value="1"/>
</dbReference>
<evidence type="ECO:0000313" key="4">
    <source>
        <dbReference type="Proteomes" id="UP001597296"/>
    </source>
</evidence>
<dbReference type="NCBIfam" id="TIGR00696">
    <property type="entry name" value="wecG_tagA_cpsF"/>
    <property type="match status" value="1"/>
</dbReference>
<protein>
    <submittedName>
        <fullName evidence="3">WecB/TagA/CpsF family glycosyltransferase</fullName>
    </submittedName>
</protein>
<keyword evidence="4" id="KW-1185">Reference proteome</keyword>
<dbReference type="CDD" id="cd06533">
    <property type="entry name" value="Glyco_transf_WecG_TagA"/>
    <property type="match status" value="1"/>
</dbReference>
<keyword evidence="2" id="KW-0808">Transferase</keyword>
<sequence>MSRSAIAPPPRIFGLTVCPLPAVAVAARLLDAPRSPAAGVGLVVTPNIQHIALLRRDPALRAACAEAEIILCDGFPVYYYARLRGCAVPGRVTGREVVAELFAVPQRLAGQRLFCVVDGEQTAAALAEWAGRHGLADSVAAAIPPFGFERDAGYGRALADAIRAHRTTLLLMAVGAPRSEVFVATHRALLPPCWALCIGQSIKIALGLVPLPPRWVQRLNLEWLWRVGLEPGRMGRRYLGSLFGFAVAILADLRRGPAG</sequence>
<gene>
    <name evidence="3" type="ORF">ACFSNB_07585</name>
</gene>
<dbReference type="Proteomes" id="UP001597296">
    <property type="component" value="Unassembled WGS sequence"/>
</dbReference>
<evidence type="ECO:0000256" key="2">
    <source>
        <dbReference type="ARBA" id="ARBA00022679"/>
    </source>
</evidence>
<proteinExistence type="predicted"/>
<evidence type="ECO:0000256" key="1">
    <source>
        <dbReference type="ARBA" id="ARBA00022676"/>
    </source>
</evidence>
<dbReference type="InterPro" id="IPR004629">
    <property type="entry name" value="WecG_TagA_CpsF"/>
</dbReference>
<dbReference type="PANTHER" id="PTHR34136:SF1">
    <property type="entry name" value="UDP-N-ACETYL-D-MANNOSAMINURONIC ACID TRANSFERASE"/>
    <property type="match status" value="1"/>
</dbReference>
<dbReference type="EMBL" id="JBHUIY010000011">
    <property type="protein sequence ID" value="MFD2233661.1"/>
    <property type="molecule type" value="Genomic_DNA"/>
</dbReference>
<dbReference type="Pfam" id="PF03808">
    <property type="entry name" value="Glyco_tran_WecG"/>
    <property type="match status" value="1"/>
</dbReference>
<evidence type="ECO:0000313" key="3">
    <source>
        <dbReference type="EMBL" id="MFD2233661.1"/>
    </source>
</evidence>
<organism evidence="3 4">
    <name type="scientific">Phaeospirillum tilakii</name>
    <dbReference type="NCBI Taxonomy" id="741673"/>
    <lineage>
        <taxon>Bacteria</taxon>
        <taxon>Pseudomonadati</taxon>
        <taxon>Pseudomonadota</taxon>
        <taxon>Alphaproteobacteria</taxon>
        <taxon>Rhodospirillales</taxon>
        <taxon>Rhodospirillaceae</taxon>
        <taxon>Phaeospirillum</taxon>
    </lineage>
</organism>
<keyword evidence="1" id="KW-0328">Glycosyltransferase</keyword>